<organism evidence="2 3">
    <name type="scientific">Lophium mytilinum</name>
    <dbReference type="NCBI Taxonomy" id="390894"/>
    <lineage>
        <taxon>Eukaryota</taxon>
        <taxon>Fungi</taxon>
        <taxon>Dikarya</taxon>
        <taxon>Ascomycota</taxon>
        <taxon>Pezizomycotina</taxon>
        <taxon>Dothideomycetes</taxon>
        <taxon>Pleosporomycetidae</taxon>
        <taxon>Mytilinidiales</taxon>
        <taxon>Mytilinidiaceae</taxon>
        <taxon>Lophium</taxon>
    </lineage>
</organism>
<protein>
    <submittedName>
        <fullName evidence="2">Uncharacterized protein</fullName>
    </submittedName>
</protein>
<dbReference type="Proteomes" id="UP000799750">
    <property type="component" value="Unassembled WGS sequence"/>
</dbReference>
<reference evidence="2" key="1">
    <citation type="journal article" date="2020" name="Stud. Mycol.">
        <title>101 Dothideomycetes genomes: a test case for predicting lifestyles and emergence of pathogens.</title>
        <authorList>
            <person name="Haridas S."/>
            <person name="Albert R."/>
            <person name="Binder M."/>
            <person name="Bloem J."/>
            <person name="Labutti K."/>
            <person name="Salamov A."/>
            <person name="Andreopoulos B."/>
            <person name="Baker S."/>
            <person name="Barry K."/>
            <person name="Bills G."/>
            <person name="Bluhm B."/>
            <person name="Cannon C."/>
            <person name="Castanera R."/>
            <person name="Culley D."/>
            <person name="Daum C."/>
            <person name="Ezra D."/>
            <person name="Gonzalez J."/>
            <person name="Henrissat B."/>
            <person name="Kuo A."/>
            <person name="Liang C."/>
            <person name="Lipzen A."/>
            <person name="Lutzoni F."/>
            <person name="Magnuson J."/>
            <person name="Mondo S."/>
            <person name="Nolan M."/>
            <person name="Ohm R."/>
            <person name="Pangilinan J."/>
            <person name="Park H.-J."/>
            <person name="Ramirez L."/>
            <person name="Alfaro M."/>
            <person name="Sun H."/>
            <person name="Tritt A."/>
            <person name="Yoshinaga Y."/>
            <person name="Zwiers L.-H."/>
            <person name="Turgeon B."/>
            <person name="Goodwin S."/>
            <person name="Spatafora J."/>
            <person name="Crous P."/>
            <person name="Grigoriev I."/>
        </authorList>
    </citation>
    <scope>NUCLEOTIDE SEQUENCE</scope>
    <source>
        <strain evidence="2">CBS 269.34</strain>
    </source>
</reference>
<feature type="compositionally biased region" description="Acidic residues" evidence="1">
    <location>
        <begin position="91"/>
        <end position="104"/>
    </location>
</feature>
<dbReference type="AlphaFoldDB" id="A0A6A6QVF7"/>
<feature type="non-terminal residue" evidence="2">
    <location>
        <position position="110"/>
    </location>
</feature>
<sequence>MTARNIFDVLPPKYQGRDLRFMKFALSGLRAIKIVKEVRSFLRARFPPSCKVLIRWSAFSSAYDSRKARHEMEYDTWKIQPDLKPGSPDDGTTEDLEDEGDPEAEVGTSP</sequence>
<evidence type="ECO:0000313" key="2">
    <source>
        <dbReference type="EMBL" id="KAF2496114.1"/>
    </source>
</evidence>
<gene>
    <name evidence="2" type="ORF">BU16DRAFT_526640</name>
</gene>
<evidence type="ECO:0000256" key="1">
    <source>
        <dbReference type="SAM" id="MobiDB-lite"/>
    </source>
</evidence>
<keyword evidence="3" id="KW-1185">Reference proteome</keyword>
<name>A0A6A6QVF7_9PEZI</name>
<evidence type="ECO:0000313" key="3">
    <source>
        <dbReference type="Proteomes" id="UP000799750"/>
    </source>
</evidence>
<accession>A0A6A6QVF7</accession>
<dbReference type="EMBL" id="MU004188">
    <property type="protein sequence ID" value="KAF2496114.1"/>
    <property type="molecule type" value="Genomic_DNA"/>
</dbReference>
<proteinExistence type="predicted"/>
<feature type="region of interest" description="Disordered" evidence="1">
    <location>
        <begin position="77"/>
        <end position="110"/>
    </location>
</feature>